<sequence>MATDEMIYHSDVRYEIAMENLAKQVQTFGDILYLNVSLGLLRSPFEFDHEGNVVHRKTFAEIVAEDNTRGVRADVQ</sequence>
<name>A0AA89I844_9LACO</name>
<comment type="caution">
    <text evidence="1">The sequence shown here is derived from an EMBL/GenBank/DDBJ whole genome shotgun (WGS) entry which is preliminary data.</text>
</comment>
<protein>
    <submittedName>
        <fullName evidence="1">Uncharacterized protein</fullName>
    </submittedName>
</protein>
<evidence type="ECO:0000313" key="1">
    <source>
        <dbReference type="EMBL" id="KRM23583.1"/>
    </source>
</evidence>
<gene>
    <name evidence="1" type="ORF">FC90_GL000156</name>
</gene>
<dbReference type="Proteomes" id="UP000050823">
    <property type="component" value="Unassembled WGS sequence"/>
</dbReference>
<organism evidence="1 2">
    <name type="scientific">Latilactobacillus graminis DSM 20719</name>
    <dbReference type="NCBI Taxonomy" id="1423752"/>
    <lineage>
        <taxon>Bacteria</taxon>
        <taxon>Bacillati</taxon>
        <taxon>Bacillota</taxon>
        <taxon>Bacilli</taxon>
        <taxon>Lactobacillales</taxon>
        <taxon>Lactobacillaceae</taxon>
        <taxon>Latilactobacillus</taxon>
    </lineage>
</organism>
<accession>A0AA89I844</accession>
<dbReference type="EMBL" id="AYZB01000010">
    <property type="protein sequence ID" value="KRM23583.1"/>
    <property type="molecule type" value="Genomic_DNA"/>
</dbReference>
<dbReference type="AlphaFoldDB" id="A0AA89I844"/>
<evidence type="ECO:0000313" key="2">
    <source>
        <dbReference type="Proteomes" id="UP000050823"/>
    </source>
</evidence>
<proteinExistence type="predicted"/>
<reference evidence="1 2" key="1">
    <citation type="journal article" date="2015" name="Genome Announc.">
        <title>Expanding the biotechnology potential of lactobacilli through comparative genomics of 213 strains and associated genera.</title>
        <authorList>
            <person name="Sun Z."/>
            <person name="Harris H.M."/>
            <person name="McCann A."/>
            <person name="Guo C."/>
            <person name="Argimon S."/>
            <person name="Zhang W."/>
            <person name="Yang X."/>
            <person name="Jeffery I.B."/>
            <person name="Cooney J.C."/>
            <person name="Kagawa T.F."/>
            <person name="Liu W."/>
            <person name="Song Y."/>
            <person name="Salvetti E."/>
            <person name="Wrobel A."/>
            <person name="Rasinkangas P."/>
            <person name="Parkhill J."/>
            <person name="Rea M.C."/>
            <person name="O'Sullivan O."/>
            <person name="Ritari J."/>
            <person name="Douillard F.P."/>
            <person name="Paul Ross R."/>
            <person name="Yang R."/>
            <person name="Briner A.E."/>
            <person name="Felis G.E."/>
            <person name="de Vos W.M."/>
            <person name="Barrangou R."/>
            <person name="Klaenhammer T.R."/>
            <person name="Caufield P.W."/>
            <person name="Cui Y."/>
            <person name="Zhang H."/>
            <person name="O'Toole P.W."/>
        </authorList>
    </citation>
    <scope>NUCLEOTIDE SEQUENCE [LARGE SCALE GENOMIC DNA]</scope>
    <source>
        <strain evidence="1 2">DSM 20719</strain>
    </source>
</reference>